<sequence length="67" mass="7790">MEAATTVKYSSIVDQKIDIYVSEVLIETGCGVYLVRIEQNNEIEKAYMRYAFILTISQWHLLFINDV</sequence>
<dbReference type="EMBL" id="PNCL01000106">
    <property type="protein sequence ID" value="TMP55123.1"/>
    <property type="molecule type" value="Genomic_DNA"/>
</dbReference>
<dbReference type="Proteomes" id="UP000307706">
    <property type="component" value="Unassembled WGS sequence"/>
</dbReference>
<name>A0A5S3XMY2_9GAMM</name>
<keyword evidence="3" id="KW-1185">Reference proteome</keyword>
<dbReference type="EMBL" id="PNCK01000058">
    <property type="protein sequence ID" value="TMP41287.1"/>
    <property type="molecule type" value="Genomic_DNA"/>
</dbReference>
<reference evidence="2" key="3">
    <citation type="submission" date="2019-09" db="EMBL/GenBank/DDBJ databases">
        <title>Co-occurence of chitin degradation, pigmentation and bioactivity in marine Pseudoalteromonas.</title>
        <authorList>
            <person name="Sonnenschein E.C."/>
            <person name="Bech P.K."/>
        </authorList>
    </citation>
    <scope>NUCLEOTIDE SEQUENCE</scope>
    <source>
        <strain evidence="2">S2231</strain>
    </source>
</reference>
<protein>
    <submittedName>
        <fullName evidence="2">Uncharacterized protein</fullName>
    </submittedName>
</protein>
<gene>
    <name evidence="2" type="ORF">CWB96_17950</name>
    <name evidence="1" type="ORF">CWB97_15050</name>
</gene>
<evidence type="ECO:0000313" key="1">
    <source>
        <dbReference type="EMBL" id="TMP41287.1"/>
    </source>
</evidence>
<evidence type="ECO:0000313" key="3">
    <source>
        <dbReference type="Proteomes" id="UP000305730"/>
    </source>
</evidence>
<organism evidence="2 4">
    <name type="scientific">Pseudoalteromonas citrea</name>
    <dbReference type="NCBI Taxonomy" id="43655"/>
    <lineage>
        <taxon>Bacteria</taxon>
        <taxon>Pseudomonadati</taxon>
        <taxon>Pseudomonadota</taxon>
        <taxon>Gammaproteobacteria</taxon>
        <taxon>Alteromonadales</taxon>
        <taxon>Pseudoalteromonadaceae</taxon>
        <taxon>Pseudoalteromonas</taxon>
    </lineage>
</organism>
<dbReference type="Proteomes" id="UP000305730">
    <property type="component" value="Unassembled WGS sequence"/>
</dbReference>
<reference evidence="3 4" key="2">
    <citation type="submission" date="2019-06" db="EMBL/GenBank/DDBJ databases">
        <title>Co-occurence of chitin degradation, pigmentation and bioactivity in marine Pseudoalteromonas.</title>
        <authorList>
            <person name="Sonnenschein E.C."/>
            <person name="Bech P.K."/>
        </authorList>
    </citation>
    <scope>NUCLEOTIDE SEQUENCE [LARGE SCALE GENOMIC DNA]</scope>
    <source>
        <strain evidence="4">S2231</strain>
        <strain evidence="1 3">S2233</strain>
    </source>
</reference>
<reference evidence="2 4" key="1">
    <citation type="submission" date="2017-12" db="EMBL/GenBank/DDBJ databases">
        <authorList>
            <person name="Paulsen S."/>
            <person name="Gram L.K."/>
        </authorList>
    </citation>
    <scope>NUCLEOTIDE SEQUENCE [LARGE SCALE GENOMIC DNA]</scope>
    <source>
        <strain evidence="2 4">S2231</strain>
        <strain evidence="1">S2233</strain>
    </source>
</reference>
<evidence type="ECO:0000313" key="2">
    <source>
        <dbReference type="EMBL" id="TMP55123.1"/>
    </source>
</evidence>
<accession>A0A5S3XMY2</accession>
<evidence type="ECO:0000313" key="4">
    <source>
        <dbReference type="Proteomes" id="UP000307706"/>
    </source>
</evidence>
<comment type="caution">
    <text evidence="2">The sequence shown here is derived from an EMBL/GenBank/DDBJ whole genome shotgun (WGS) entry which is preliminary data.</text>
</comment>
<dbReference type="AlphaFoldDB" id="A0A5S3XMY2"/>
<proteinExistence type="predicted"/>